<evidence type="ECO:0000256" key="11">
    <source>
        <dbReference type="ARBA" id="ARBA00048830"/>
    </source>
</evidence>
<keyword evidence="6 14" id="KW-0479">Metal-binding</keyword>
<evidence type="ECO:0000256" key="3">
    <source>
        <dbReference type="ARBA" id="ARBA00010912"/>
    </source>
</evidence>
<keyword evidence="10 12" id="KW-0539">Nucleus</keyword>
<evidence type="ECO:0000259" key="16">
    <source>
        <dbReference type="Pfam" id="PF04926"/>
    </source>
</evidence>
<evidence type="ECO:0000256" key="13">
    <source>
        <dbReference type="PIRSR" id="PIRSR018425-1"/>
    </source>
</evidence>
<evidence type="ECO:0000256" key="5">
    <source>
        <dbReference type="ARBA" id="ARBA00022679"/>
    </source>
</evidence>
<dbReference type="GO" id="GO:0003723">
    <property type="term" value="F:RNA binding"/>
    <property type="evidence" value="ECO:0007669"/>
    <property type="project" value="UniProtKB-UniRule"/>
</dbReference>
<comment type="caution">
    <text evidence="19">The sequence shown here is derived from an EMBL/GenBank/DDBJ whole genome shotgun (WGS) entry which is preliminary data.</text>
</comment>
<dbReference type="GO" id="GO:1990817">
    <property type="term" value="F:poly(A) RNA polymerase activity"/>
    <property type="evidence" value="ECO:0007669"/>
    <property type="project" value="UniProtKB-UniRule"/>
</dbReference>
<dbReference type="GO" id="GO:0031123">
    <property type="term" value="P:RNA 3'-end processing"/>
    <property type="evidence" value="ECO:0007669"/>
    <property type="project" value="InterPro"/>
</dbReference>
<protein>
    <recommendedName>
        <fullName evidence="12">Poly(A) polymerase</fullName>
        <ecNumber evidence="12">2.7.7.19</ecNumber>
    </recommendedName>
</protein>
<comment type="catalytic activity">
    <reaction evidence="11 12">
        <text>RNA(n) + ATP = RNA(n)-3'-adenine ribonucleotide + diphosphate</text>
        <dbReference type="Rhea" id="RHEA:11332"/>
        <dbReference type="Rhea" id="RHEA-COMP:14527"/>
        <dbReference type="Rhea" id="RHEA-COMP:17347"/>
        <dbReference type="ChEBI" id="CHEBI:30616"/>
        <dbReference type="ChEBI" id="CHEBI:33019"/>
        <dbReference type="ChEBI" id="CHEBI:140395"/>
        <dbReference type="ChEBI" id="CHEBI:173115"/>
        <dbReference type="EC" id="2.7.7.19"/>
    </reaction>
</comment>
<feature type="region of interest" description="Disordered" evidence="15">
    <location>
        <begin position="1"/>
        <end position="39"/>
    </location>
</feature>
<feature type="binding site" evidence="13">
    <location>
        <position position="241"/>
    </location>
    <ligand>
        <name>ATP</name>
        <dbReference type="ChEBI" id="CHEBI:30616"/>
    </ligand>
</feature>
<keyword evidence="4 12" id="KW-0507">mRNA processing</keyword>
<feature type="domain" description="Poly(A) polymerase RNA-binding" evidence="16">
    <location>
        <begin position="371"/>
        <end position="426"/>
    </location>
</feature>
<dbReference type="FunFam" id="3.30.460.10:FF:000002">
    <property type="entry name" value="Poly(A) polymerase alpha, putative"/>
    <property type="match status" value="1"/>
</dbReference>
<dbReference type="PANTHER" id="PTHR10682">
    <property type="entry name" value="POLY A POLYMERASE"/>
    <property type="match status" value="1"/>
</dbReference>
<comment type="function">
    <text evidence="12">Polymerase that creates the 3'-poly(A) tail of mRNA's.</text>
</comment>
<dbReference type="InterPro" id="IPR007012">
    <property type="entry name" value="PolA_pol_cen_dom"/>
</dbReference>
<dbReference type="FunFam" id="3.30.70.590:FF:000002">
    <property type="entry name" value="Nuclear poly(A) polymerase 4"/>
    <property type="match status" value="1"/>
</dbReference>
<feature type="binding site" evidence="13">
    <location>
        <begin position="116"/>
        <end position="118"/>
    </location>
    <ligand>
        <name>ATP</name>
        <dbReference type="ChEBI" id="CHEBI:30616"/>
    </ligand>
</feature>
<dbReference type="GO" id="GO:0005524">
    <property type="term" value="F:ATP binding"/>
    <property type="evidence" value="ECO:0007669"/>
    <property type="project" value="UniProtKB-UniRule"/>
</dbReference>
<evidence type="ECO:0000256" key="6">
    <source>
        <dbReference type="ARBA" id="ARBA00022723"/>
    </source>
</evidence>
<dbReference type="Pfam" id="PF04926">
    <property type="entry name" value="PAP_RNA-bind"/>
    <property type="match status" value="1"/>
</dbReference>
<feature type="binding site" evidence="14">
    <location>
        <position position="118"/>
    </location>
    <ligand>
        <name>Mg(2+)</name>
        <dbReference type="ChEBI" id="CHEBI:18420"/>
        <label>1</label>
        <note>catalytic</note>
    </ligand>
</feature>
<evidence type="ECO:0000313" key="19">
    <source>
        <dbReference type="EMBL" id="CAH9079993.1"/>
    </source>
</evidence>
<proteinExistence type="inferred from homology"/>
<evidence type="ECO:0000256" key="7">
    <source>
        <dbReference type="ARBA" id="ARBA00022741"/>
    </source>
</evidence>
<feature type="binding site" evidence="13">
    <location>
        <position position="171"/>
    </location>
    <ligand>
        <name>ATP</name>
        <dbReference type="ChEBI" id="CHEBI:30616"/>
    </ligand>
</feature>
<comment type="similarity">
    <text evidence="3 12">Belongs to the poly(A) polymerase family.</text>
</comment>
<accession>A0AAV0CNB3</accession>
<comment type="cofactor">
    <cofactor evidence="14">
        <name>Mg(2+)</name>
        <dbReference type="ChEBI" id="CHEBI:18420"/>
    </cofactor>
    <text evidence="14">Binds 2 magnesium ions. Also active with manganese.</text>
</comment>
<comment type="subcellular location">
    <subcellularLocation>
        <location evidence="2 12">Nucleus</location>
    </subcellularLocation>
</comment>
<evidence type="ECO:0000259" key="18">
    <source>
        <dbReference type="Pfam" id="PF20750"/>
    </source>
</evidence>
<feature type="region of interest" description="Disordered" evidence="15">
    <location>
        <begin position="505"/>
        <end position="541"/>
    </location>
</feature>
<dbReference type="Gene3D" id="3.30.70.590">
    <property type="entry name" value="Poly(A) polymerase predicted RNA binding domain"/>
    <property type="match status" value="1"/>
</dbReference>
<dbReference type="PIRSF" id="PIRSF018425">
    <property type="entry name" value="PolyA_polymerase"/>
    <property type="match status" value="1"/>
</dbReference>
<dbReference type="EC" id="2.7.7.19" evidence="12"/>
<keyword evidence="7 12" id="KW-0547">Nucleotide-binding</keyword>
<evidence type="ECO:0000256" key="4">
    <source>
        <dbReference type="ARBA" id="ARBA00022664"/>
    </source>
</evidence>
<evidence type="ECO:0000256" key="2">
    <source>
        <dbReference type="ARBA" id="ARBA00004123"/>
    </source>
</evidence>
<dbReference type="CDD" id="cd05402">
    <property type="entry name" value="NT_PAP_TUTase"/>
    <property type="match status" value="1"/>
</dbReference>
<dbReference type="Gene3D" id="1.10.1410.10">
    <property type="match status" value="1"/>
</dbReference>
<dbReference type="PANTHER" id="PTHR10682:SF22">
    <property type="entry name" value="POLYNUCLEOTIDE ADENYLYLTRANSFERASE"/>
    <property type="match status" value="1"/>
</dbReference>
<feature type="domain" description="Poly(A) polymerase central" evidence="17">
    <location>
        <begin position="223"/>
        <end position="367"/>
    </location>
</feature>
<keyword evidence="9 14" id="KW-0460">Magnesium</keyword>
<dbReference type="SUPFAM" id="SSF55003">
    <property type="entry name" value="PAP/Archaeal CCA-adding enzyme, C-terminal domain"/>
    <property type="match status" value="1"/>
</dbReference>
<evidence type="ECO:0000256" key="12">
    <source>
        <dbReference type="PIRNR" id="PIRNR018425"/>
    </source>
</evidence>
<feature type="binding site" evidence="14">
    <location>
        <position position="116"/>
    </location>
    <ligand>
        <name>Mg(2+)</name>
        <dbReference type="ChEBI" id="CHEBI:18420"/>
        <label>1</label>
        <note>catalytic</note>
    </ligand>
</feature>
<dbReference type="GO" id="GO:0046872">
    <property type="term" value="F:metal ion binding"/>
    <property type="evidence" value="ECO:0007669"/>
    <property type="project" value="UniProtKB-KW"/>
</dbReference>
<dbReference type="GO" id="GO:0005634">
    <property type="term" value="C:nucleus"/>
    <property type="evidence" value="ECO:0007669"/>
    <property type="project" value="UniProtKB-SubCell"/>
</dbReference>
<dbReference type="InterPro" id="IPR048840">
    <property type="entry name" value="PolA_pol_NTPase"/>
</dbReference>
<evidence type="ECO:0000313" key="20">
    <source>
        <dbReference type="Proteomes" id="UP001152523"/>
    </source>
</evidence>
<feature type="binding site" evidence="14">
    <location>
        <position position="118"/>
    </location>
    <ligand>
        <name>Mg(2+)</name>
        <dbReference type="ChEBI" id="CHEBI:18420"/>
        <label>2</label>
        <note>catalytic</note>
    </ligand>
</feature>
<evidence type="ECO:0000256" key="15">
    <source>
        <dbReference type="SAM" id="MobiDB-lite"/>
    </source>
</evidence>
<evidence type="ECO:0000256" key="9">
    <source>
        <dbReference type="ARBA" id="ARBA00022842"/>
    </source>
</evidence>
<comment type="cofactor">
    <cofactor evidence="1">
        <name>Mn(2+)</name>
        <dbReference type="ChEBI" id="CHEBI:29035"/>
    </cofactor>
</comment>
<dbReference type="InterPro" id="IPR014492">
    <property type="entry name" value="PolyA_polymerase"/>
</dbReference>
<evidence type="ECO:0000256" key="14">
    <source>
        <dbReference type="PIRSR" id="PIRSR018425-2"/>
    </source>
</evidence>
<feature type="binding site" evidence="13">
    <location>
        <position position="232"/>
    </location>
    <ligand>
        <name>ATP</name>
        <dbReference type="ChEBI" id="CHEBI:30616"/>
    </ligand>
</feature>
<organism evidence="19 20">
    <name type="scientific">Cuscuta epithymum</name>
    <dbReference type="NCBI Taxonomy" id="186058"/>
    <lineage>
        <taxon>Eukaryota</taxon>
        <taxon>Viridiplantae</taxon>
        <taxon>Streptophyta</taxon>
        <taxon>Embryophyta</taxon>
        <taxon>Tracheophyta</taxon>
        <taxon>Spermatophyta</taxon>
        <taxon>Magnoliopsida</taxon>
        <taxon>eudicotyledons</taxon>
        <taxon>Gunneridae</taxon>
        <taxon>Pentapetalae</taxon>
        <taxon>asterids</taxon>
        <taxon>lamiids</taxon>
        <taxon>Solanales</taxon>
        <taxon>Convolvulaceae</taxon>
        <taxon>Cuscuteae</taxon>
        <taxon>Cuscuta</taxon>
        <taxon>Cuscuta subgen. Cuscuta</taxon>
    </lineage>
</organism>
<dbReference type="InterPro" id="IPR043519">
    <property type="entry name" value="NT_sf"/>
</dbReference>
<dbReference type="GO" id="GO:0006397">
    <property type="term" value="P:mRNA processing"/>
    <property type="evidence" value="ECO:0007669"/>
    <property type="project" value="UniProtKB-KW"/>
</dbReference>
<dbReference type="AlphaFoldDB" id="A0AAV0CNB3"/>
<dbReference type="Proteomes" id="UP001152523">
    <property type="component" value="Unassembled WGS sequence"/>
</dbReference>
<dbReference type="SUPFAM" id="SSF81301">
    <property type="entry name" value="Nucleotidyltransferase"/>
    <property type="match status" value="1"/>
</dbReference>
<reference evidence="19" key="1">
    <citation type="submission" date="2022-07" db="EMBL/GenBank/DDBJ databases">
        <authorList>
            <person name="Macas J."/>
            <person name="Novak P."/>
            <person name="Neumann P."/>
        </authorList>
    </citation>
    <scope>NUCLEOTIDE SEQUENCE</scope>
</reference>
<dbReference type="EMBL" id="CAMAPF010000034">
    <property type="protein sequence ID" value="CAH9079993.1"/>
    <property type="molecule type" value="Genomic_DNA"/>
</dbReference>
<sequence length="571" mass="64877">MKMTVSSESLRYSPSLPPTQKENCMTKPLSLSGPTQADNRRTQELKQFLEDAGLYESAEETAKREHVLSRLKQILKDWVKGVSRSRGFSNHMAEDANAALFTFGSYRLGVHGPGSDIDALCVGPSYVNREEDFFFGLYNVLSEMEEVTELQAVPDAHVPVMKLKFDNVSIDLLFASISLLVVPDDLDISNVSVLYNVDEPTARSLNGCRVADQILKLVPNVETFRITLRCVKFWAKKRGIYSNVIGFLGGINWALLVARVCQLYPNASPSMLISRFFRVYTLWKWTNPVMLCEIEDFGHGFSVWDPRKNPLDRTHQMAIITPVYPCMNSSYNVSASTLRVLTEEFQRGNRISEQIELDKVHWSNLFEAFLFFENYKSFLQIDVLAANMEGLLVWKGRVGSRIRQLSSMVERDTKGKLQCHPHPQEYIDPLKQCAHCSFFIGVQKKQGVVIEEAEQFDLRGTVDEFQHKAGMYAYWQPGMEICVSHIRRKQIPPYVFAEKQSTSGDKCLKKRREHGVAEEENKSRNKRQHVGSQKADTVSPEILARQRSGNRLCQAGGELASRAFSSMLAMK</sequence>
<keyword evidence="20" id="KW-1185">Reference proteome</keyword>
<evidence type="ECO:0000256" key="8">
    <source>
        <dbReference type="ARBA" id="ARBA00022840"/>
    </source>
</evidence>
<evidence type="ECO:0000256" key="10">
    <source>
        <dbReference type="ARBA" id="ARBA00023242"/>
    </source>
</evidence>
<feature type="compositionally biased region" description="Polar residues" evidence="15">
    <location>
        <begin position="1"/>
        <end position="23"/>
    </location>
</feature>
<dbReference type="FunFam" id="1.10.1410.10:FF:000001">
    <property type="entry name" value="Putative poly(A) polymerase gamma"/>
    <property type="match status" value="1"/>
</dbReference>
<feature type="binding site" evidence="14">
    <location>
        <position position="116"/>
    </location>
    <ligand>
        <name>Mg(2+)</name>
        <dbReference type="ChEBI" id="CHEBI:18420"/>
        <label>2</label>
        <note>catalytic</note>
    </ligand>
</feature>
<feature type="binding site" evidence="13">
    <location>
        <begin position="103"/>
        <end position="105"/>
    </location>
    <ligand>
        <name>ATP</name>
        <dbReference type="ChEBI" id="CHEBI:30616"/>
    </ligand>
</feature>
<gene>
    <name evidence="19" type="ORF">CEPIT_LOCUS7134</name>
</gene>
<evidence type="ECO:0000259" key="17">
    <source>
        <dbReference type="Pfam" id="PF04928"/>
    </source>
</evidence>
<dbReference type="InterPro" id="IPR011068">
    <property type="entry name" value="NuclTrfase_I-like_C"/>
</dbReference>
<keyword evidence="8 12" id="KW-0067">ATP-binding</keyword>
<dbReference type="Pfam" id="PF20750">
    <property type="entry name" value="PAP_NTPase"/>
    <property type="match status" value="1"/>
</dbReference>
<feature type="domain" description="Poly(A) polymerase nucleotidyltransferase" evidence="18">
    <location>
        <begin position="25"/>
        <end position="218"/>
    </location>
</feature>
<dbReference type="InterPro" id="IPR007010">
    <property type="entry name" value="PolA_pol_RNA-bd_dom"/>
</dbReference>
<dbReference type="Gene3D" id="3.30.460.10">
    <property type="entry name" value="Beta Polymerase, domain 2"/>
    <property type="match status" value="1"/>
</dbReference>
<keyword evidence="5 12" id="KW-0808">Transferase</keyword>
<dbReference type="SUPFAM" id="SSF81631">
    <property type="entry name" value="PAP/OAS1 substrate-binding domain"/>
    <property type="match status" value="1"/>
</dbReference>
<feature type="binding site" evidence="14">
    <location>
        <position position="171"/>
    </location>
    <ligand>
        <name>Mg(2+)</name>
        <dbReference type="ChEBI" id="CHEBI:18420"/>
        <label>2</label>
        <note>catalytic</note>
    </ligand>
</feature>
<dbReference type="Pfam" id="PF04928">
    <property type="entry name" value="PAP_central"/>
    <property type="match status" value="1"/>
</dbReference>
<name>A0AAV0CNB3_9ASTE</name>
<evidence type="ECO:0000256" key="1">
    <source>
        <dbReference type="ARBA" id="ARBA00001936"/>
    </source>
</evidence>
<feature type="compositionally biased region" description="Basic and acidic residues" evidence="15">
    <location>
        <begin position="514"/>
        <end position="523"/>
    </location>
</feature>